<name>A0ABD7CNF8_CLOBO</name>
<dbReference type="RefSeq" id="WP_162832529.1">
    <property type="nucleotide sequence ID" value="NZ_CP069280.1"/>
</dbReference>
<dbReference type="AlphaFoldDB" id="A0ABD7CNF8"/>
<proteinExistence type="predicted"/>
<accession>A0ABD7CNF8</accession>
<dbReference type="EMBL" id="CP069280">
    <property type="protein sequence ID" value="QRI54631.1"/>
    <property type="molecule type" value="Genomic_DNA"/>
</dbReference>
<evidence type="ECO:0000313" key="2">
    <source>
        <dbReference type="Proteomes" id="UP000663464"/>
    </source>
</evidence>
<protein>
    <submittedName>
        <fullName evidence="1">Uncharacterized protein</fullName>
    </submittedName>
</protein>
<dbReference type="Proteomes" id="UP000663464">
    <property type="component" value="Chromosome"/>
</dbReference>
<organism evidence="1 2">
    <name type="scientific">Clostridium botulinum</name>
    <dbReference type="NCBI Taxonomy" id="1491"/>
    <lineage>
        <taxon>Bacteria</taxon>
        <taxon>Bacillati</taxon>
        <taxon>Bacillota</taxon>
        <taxon>Clostridia</taxon>
        <taxon>Eubacteriales</taxon>
        <taxon>Clostridiaceae</taxon>
        <taxon>Clostridium</taxon>
    </lineage>
</organism>
<sequence length="49" mass="5340">MAFVGDVRKIPQADLYVAKLYPNTNFKGVPLAIESIALIVSTLNSNSPY</sequence>
<gene>
    <name evidence="1" type="ORF">JQS73_05875</name>
</gene>
<reference evidence="1 2" key="1">
    <citation type="journal article" date="2014" name="J. Infect. Dis.">
        <title>Molecular characterization of a novel botulinum neurotoxin type H gene.</title>
        <authorList>
            <person name="Dover N."/>
            <person name="Barash J.R."/>
            <person name="Hill K.K."/>
            <person name="Xie G."/>
            <person name="Arnon S.S."/>
        </authorList>
    </citation>
    <scope>NUCLEOTIDE SEQUENCE [LARGE SCALE GENOMIC DNA]</scope>
    <source>
        <strain evidence="1 2">IBCA10-7060</strain>
    </source>
</reference>
<evidence type="ECO:0000313" key="1">
    <source>
        <dbReference type="EMBL" id="QRI54631.1"/>
    </source>
</evidence>